<accession>A0ABD0LKX4</accession>
<proteinExistence type="predicted"/>
<keyword evidence="3" id="KW-1185">Reference proteome</keyword>
<gene>
    <name evidence="2" type="ORF">BaRGS_00008617</name>
</gene>
<feature type="region of interest" description="Disordered" evidence="1">
    <location>
        <begin position="1"/>
        <end position="39"/>
    </location>
</feature>
<protein>
    <submittedName>
        <fullName evidence="2">Uncharacterized protein</fullName>
    </submittedName>
</protein>
<dbReference type="EMBL" id="JACVVK020000039">
    <property type="protein sequence ID" value="KAK7500070.1"/>
    <property type="molecule type" value="Genomic_DNA"/>
</dbReference>
<name>A0ABD0LKX4_9CAEN</name>
<dbReference type="Proteomes" id="UP001519460">
    <property type="component" value="Unassembled WGS sequence"/>
</dbReference>
<evidence type="ECO:0000313" key="2">
    <source>
        <dbReference type="EMBL" id="KAK7500070.1"/>
    </source>
</evidence>
<feature type="non-terminal residue" evidence="2">
    <location>
        <position position="154"/>
    </location>
</feature>
<sequence length="154" mass="17406">MERRKPGNTWRSRAARAEASVLGSRVRERSPERGLFSQDGHKDRNELWRIERSALFFTVLGQGGHDTEGPVIEDVSSCVNACSNDQDRARAPPCLQQNVRDQSRGKWKVMHFAVVQKGRAAQSLLTPAIFYDSARAPLLRYSVPLFHVAFNSIR</sequence>
<comment type="caution">
    <text evidence="2">The sequence shown here is derived from an EMBL/GenBank/DDBJ whole genome shotgun (WGS) entry which is preliminary data.</text>
</comment>
<evidence type="ECO:0000256" key="1">
    <source>
        <dbReference type="SAM" id="MobiDB-lite"/>
    </source>
</evidence>
<evidence type="ECO:0000313" key="3">
    <source>
        <dbReference type="Proteomes" id="UP001519460"/>
    </source>
</evidence>
<organism evidence="2 3">
    <name type="scientific">Batillaria attramentaria</name>
    <dbReference type="NCBI Taxonomy" id="370345"/>
    <lineage>
        <taxon>Eukaryota</taxon>
        <taxon>Metazoa</taxon>
        <taxon>Spiralia</taxon>
        <taxon>Lophotrochozoa</taxon>
        <taxon>Mollusca</taxon>
        <taxon>Gastropoda</taxon>
        <taxon>Caenogastropoda</taxon>
        <taxon>Sorbeoconcha</taxon>
        <taxon>Cerithioidea</taxon>
        <taxon>Batillariidae</taxon>
        <taxon>Batillaria</taxon>
    </lineage>
</organism>
<dbReference type="AlphaFoldDB" id="A0ABD0LKX4"/>
<reference evidence="2 3" key="1">
    <citation type="journal article" date="2023" name="Sci. Data">
        <title>Genome assembly of the Korean intertidal mud-creeper Batillaria attramentaria.</title>
        <authorList>
            <person name="Patra A.K."/>
            <person name="Ho P.T."/>
            <person name="Jun S."/>
            <person name="Lee S.J."/>
            <person name="Kim Y."/>
            <person name="Won Y.J."/>
        </authorList>
    </citation>
    <scope>NUCLEOTIDE SEQUENCE [LARGE SCALE GENOMIC DNA]</scope>
    <source>
        <strain evidence="2">Wonlab-2016</strain>
    </source>
</reference>